<reference evidence="1 2" key="1">
    <citation type="journal article" date="2019" name="J Genomics">
        <title>The Draft Genome of a Hydrogen-producing Cyanobacterium, Arthrospira platensis NIES-46.</title>
        <authorList>
            <person name="Suzuki S."/>
            <person name="Yamaguchi H."/>
            <person name="Kawachi M."/>
        </authorList>
    </citation>
    <scope>NUCLEOTIDE SEQUENCE [LARGE SCALE GENOMIC DNA]</scope>
    <source>
        <strain evidence="1 2">NIES-46</strain>
    </source>
</reference>
<keyword evidence="2" id="KW-1185">Reference proteome</keyword>
<evidence type="ECO:0000313" key="1">
    <source>
        <dbReference type="EMBL" id="GCE96355.1"/>
    </source>
</evidence>
<dbReference type="EMBL" id="BIMW01000183">
    <property type="protein sequence ID" value="GCE96355.1"/>
    <property type="molecule type" value="Genomic_DNA"/>
</dbReference>
<sequence length="57" mass="6487">MEAVLIGVILLGLIWRTEPAPAKKPPPPKRFYVDKKILKRVTTKGKFPENWGDPDDD</sequence>
<proteinExistence type="predicted"/>
<gene>
    <name evidence="1" type="ORF">NIES46_44250</name>
</gene>
<evidence type="ECO:0000313" key="2">
    <source>
        <dbReference type="Proteomes" id="UP000326169"/>
    </source>
</evidence>
<dbReference type="RefSeq" id="WP_014275724.1">
    <property type="nucleotide sequence ID" value="NZ_BIMW01000183.1"/>
</dbReference>
<dbReference type="Proteomes" id="UP000326169">
    <property type="component" value="Unassembled WGS sequence"/>
</dbReference>
<dbReference type="GeneID" id="301685861"/>
<name>A0A5M3TD30_LIMPL</name>
<accession>A0A5M3TD30</accession>
<organism evidence="1 2">
    <name type="scientific">Limnospira platensis NIES-46</name>
    <dbReference type="NCBI Taxonomy" id="1236695"/>
    <lineage>
        <taxon>Bacteria</taxon>
        <taxon>Bacillati</taxon>
        <taxon>Cyanobacteriota</taxon>
        <taxon>Cyanophyceae</taxon>
        <taxon>Oscillatoriophycideae</taxon>
        <taxon>Oscillatoriales</taxon>
        <taxon>Sirenicapillariaceae</taxon>
        <taxon>Limnospira</taxon>
    </lineage>
</organism>
<protein>
    <submittedName>
        <fullName evidence="1">Uncharacterized protein</fullName>
    </submittedName>
</protein>
<comment type="caution">
    <text evidence="1">The sequence shown here is derived from an EMBL/GenBank/DDBJ whole genome shotgun (WGS) entry which is preliminary data.</text>
</comment>